<comment type="caution">
    <text evidence="1">The sequence shown here is derived from an EMBL/GenBank/DDBJ whole genome shotgun (WGS) entry which is preliminary data.</text>
</comment>
<evidence type="ECO:0000313" key="2">
    <source>
        <dbReference type="Proteomes" id="UP001194580"/>
    </source>
</evidence>
<dbReference type="EMBL" id="JAAAIL010000138">
    <property type="protein sequence ID" value="KAG0279252.1"/>
    <property type="molecule type" value="Genomic_DNA"/>
</dbReference>
<evidence type="ECO:0000313" key="1">
    <source>
        <dbReference type="EMBL" id="KAG0279252.1"/>
    </source>
</evidence>
<organism evidence="1 2">
    <name type="scientific">Linnemannia exigua</name>
    <dbReference type="NCBI Taxonomy" id="604196"/>
    <lineage>
        <taxon>Eukaryota</taxon>
        <taxon>Fungi</taxon>
        <taxon>Fungi incertae sedis</taxon>
        <taxon>Mucoromycota</taxon>
        <taxon>Mortierellomycotina</taxon>
        <taxon>Mortierellomycetes</taxon>
        <taxon>Mortierellales</taxon>
        <taxon>Mortierellaceae</taxon>
        <taxon>Linnemannia</taxon>
    </lineage>
</organism>
<accession>A0AAD4DKE4</accession>
<name>A0AAD4DKE4_9FUNG</name>
<dbReference type="Proteomes" id="UP001194580">
    <property type="component" value="Unassembled WGS sequence"/>
</dbReference>
<protein>
    <submittedName>
        <fullName evidence="1">Uncharacterized protein</fullName>
    </submittedName>
</protein>
<dbReference type="AlphaFoldDB" id="A0AAD4DKE4"/>
<proteinExistence type="predicted"/>
<sequence length="217" mass="23478">MLTRRVSQRLQRGEATKIGLALEEVSKTNTLLSSLPLSKSIAPTLNTVVESSHTRAEDLENATRSLQSSLTRIKDAFKSSPSYNPVKVNNVIKLIDKSQVVSDKLTACAAPGVDNCDGLRRSTRTFGLSASAAVTNLTNEVDAPSDAYLKVSEDVKEKLKDLNHLLNRKTPAEMTDVCEAFKTSVDMFKRLKGAGPLANEPLAMTILACDCAKVCPI</sequence>
<gene>
    <name evidence="1" type="ORF">BGZ95_001841</name>
</gene>
<reference evidence="1" key="1">
    <citation type="journal article" date="2020" name="Fungal Divers.">
        <title>Resolving the Mortierellaceae phylogeny through synthesis of multi-gene phylogenetics and phylogenomics.</title>
        <authorList>
            <person name="Vandepol N."/>
            <person name="Liber J."/>
            <person name="Desiro A."/>
            <person name="Na H."/>
            <person name="Kennedy M."/>
            <person name="Barry K."/>
            <person name="Grigoriev I.V."/>
            <person name="Miller A.N."/>
            <person name="O'Donnell K."/>
            <person name="Stajich J.E."/>
            <person name="Bonito G."/>
        </authorList>
    </citation>
    <scope>NUCLEOTIDE SEQUENCE</scope>
    <source>
        <strain evidence="1">NRRL 28262</strain>
    </source>
</reference>
<keyword evidence="2" id="KW-1185">Reference proteome</keyword>